<name>A0A8J4XKG3_CHIOP</name>
<dbReference type="OrthoDB" id="1885901at2759"/>
<evidence type="ECO:0000313" key="3">
    <source>
        <dbReference type="Proteomes" id="UP000770661"/>
    </source>
</evidence>
<organism evidence="2 3">
    <name type="scientific">Chionoecetes opilio</name>
    <name type="common">Atlantic snow crab</name>
    <name type="synonym">Cancer opilio</name>
    <dbReference type="NCBI Taxonomy" id="41210"/>
    <lineage>
        <taxon>Eukaryota</taxon>
        <taxon>Metazoa</taxon>
        <taxon>Ecdysozoa</taxon>
        <taxon>Arthropoda</taxon>
        <taxon>Crustacea</taxon>
        <taxon>Multicrustacea</taxon>
        <taxon>Malacostraca</taxon>
        <taxon>Eumalacostraca</taxon>
        <taxon>Eucarida</taxon>
        <taxon>Decapoda</taxon>
        <taxon>Pleocyemata</taxon>
        <taxon>Brachyura</taxon>
        <taxon>Eubrachyura</taxon>
        <taxon>Majoidea</taxon>
        <taxon>Majidae</taxon>
        <taxon>Chionoecetes</taxon>
    </lineage>
</organism>
<feature type="compositionally biased region" description="Basic and acidic residues" evidence="1">
    <location>
        <begin position="165"/>
        <end position="174"/>
    </location>
</feature>
<proteinExistence type="predicted"/>
<dbReference type="EMBL" id="JACEEZ010025362">
    <property type="protein sequence ID" value="KAG0701605.1"/>
    <property type="molecule type" value="Genomic_DNA"/>
</dbReference>
<feature type="compositionally biased region" description="Pro residues" evidence="1">
    <location>
        <begin position="186"/>
        <end position="195"/>
    </location>
</feature>
<sequence>MERDGIFFYLQSKSPCGVHYQYLLIYYYIPAIDSSLSRGCVQGEAHVHEGIDYVYTVHNFVRHRLHDIFNLVLNHTDEETFGASLVSLMRRTVGEFIALSLYCFTDGAQGLERVLQERVRSIMSGVSPAIQNWSINTSIMQLRSMMGRLTITDDYIRRYVVSPDEGRRMEDERSRRHRDTAAAARPPQPPPPPAAETPSVNGNSMVHVTPANGPTVEPMEVEEVGCMEEVTTTGSELEIAVEGATGGTPEAKVEEALVEEPPIIISDRPQQWHSAVPQVTDASLP</sequence>
<protein>
    <submittedName>
        <fullName evidence="2">Large proline-rich protein BAG6</fullName>
    </submittedName>
</protein>
<keyword evidence="3" id="KW-1185">Reference proteome</keyword>
<feature type="region of interest" description="Disordered" evidence="1">
    <location>
        <begin position="165"/>
        <end position="202"/>
    </location>
</feature>
<reference evidence="2" key="1">
    <citation type="submission" date="2020-07" db="EMBL/GenBank/DDBJ databases">
        <title>The High-quality genome of the commercially important snow crab, Chionoecetes opilio.</title>
        <authorList>
            <person name="Jeong J.-H."/>
            <person name="Ryu S."/>
        </authorList>
    </citation>
    <scope>NUCLEOTIDE SEQUENCE</scope>
    <source>
        <strain evidence="2">MADBK_172401_WGS</strain>
        <tissue evidence="2">Digestive gland</tissue>
    </source>
</reference>
<dbReference type="Proteomes" id="UP000770661">
    <property type="component" value="Unassembled WGS sequence"/>
</dbReference>
<accession>A0A8J4XKG3</accession>
<comment type="caution">
    <text evidence="2">The sequence shown here is derived from an EMBL/GenBank/DDBJ whole genome shotgun (WGS) entry which is preliminary data.</text>
</comment>
<evidence type="ECO:0000256" key="1">
    <source>
        <dbReference type="SAM" id="MobiDB-lite"/>
    </source>
</evidence>
<evidence type="ECO:0000313" key="2">
    <source>
        <dbReference type="EMBL" id="KAG0701605.1"/>
    </source>
</evidence>
<gene>
    <name evidence="2" type="primary">Bag6</name>
    <name evidence="2" type="ORF">GWK47_025281</name>
</gene>
<dbReference type="AlphaFoldDB" id="A0A8J4XKG3"/>